<dbReference type="EMBL" id="JBINXB010000076">
    <property type="protein sequence ID" value="MFH6569241.1"/>
    <property type="molecule type" value="Genomic_DNA"/>
</dbReference>
<dbReference type="Pfam" id="PF00419">
    <property type="entry name" value="Fimbrial"/>
    <property type="match status" value="1"/>
</dbReference>
<keyword evidence="4" id="KW-1185">Reference proteome</keyword>
<proteinExistence type="predicted"/>
<accession>A0ABW7M681</accession>
<evidence type="ECO:0000259" key="2">
    <source>
        <dbReference type="Pfam" id="PF00419"/>
    </source>
</evidence>
<protein>
    <submittedName>
        <fullName evidence="3">Fimbrial protein</fullName>
    </submittedName>
</protein>
<dbReference type="InterPro" id="IPR000259">
    <property type="entry name" value="Adhesion_dom_fimbrial"/>
</dbReference>
<gene>
    <name evidence="3" type="ORF">ACHMWK_25085</name>
</gene>
<dbReference type="InterPro" id="IPR008966">
    <property type="entry name" value="Adhesion_dom_sf"/>
</dbReference>
<dbReference type="RefSeq" id="WP_395247726.1">
    <property type="nucleotide sequence ID" value="NZ_JBINXA010000059.1"/>
</dbReference>
<sequence>MRLKQQSALFAVCAIGFCANAMANLTFSGTLRAPPPCTINSGANIAVDFGEMGVDTVDGVKHRKPLTYTITCTASTLPWSMFLTVTATATSFDTSAVQSNVPDLGIKILRNNLPFVLNTKLSIAPASPPVLEVVPVKKSGSTLSEGNFTATAVLVAHYE</sequence>
<feature type="signal peptide" evidence="1">
    <location>
        <begin position="1"/>
        <end position="23"/>
    </location>
</feature>
<dbReference type="SUPFAM" id="SSF49401">
    <property type="entry name" value="Bacterial adhesins"/>
    <property type="match status" value="1"/>
</dbReference>
<name>A0ABW7M681_9PSED</name>
<evidence type="ECO:0000313" key="3">
    <source>
        <dbReference type="EMBL" id="MFH6569241.1"/>
    </source>
</evidence>
<reference evidence="3 4" key="1">
    <citation type="submission" date="2024-10" db="EMBL/GenBank/DDBJ databases">
        <title>Aeromonas and Pseudomonas from the Cagarras Archipelago, Rio de Janeiro, Brazil.</title>
        <authorList>
            <person name="Canellas A.L.B."/>
            <person name="Laport M.S."/>
        </authorList>
    </citation>
    <scope>NUCLEOTIDE SEQUENCE [LARGE SCALE GENOMIC DNA]</scope>
    <source>
        <strain evidence="3 4">CPF-4</strain>
    </source>
</reference>
<keyword evidence="1" id="KW-0732">Signal</keyword>
<organism evidence="3 4">
    <name type="scientific">Pseudomonas kulmbachensis</name>
    <dbReference type="NCBI Taxonomy" id="3043408"/>
    <lineage>
        <taxon>Bacteria</taxon>
        <taxon>Pseudomonadati</taxon>
        <taxon>Pseudomonadota</taxon>
        <taxon>Gammaproteobacteria</taxon>
        <taxon>Pseudomonadales</taxon>
        <taxon>Pseudomonadaceae</taxon>
        <taxon>Pseudomonas</taxon>
    </lineage>
</organism>
<feature type="domain" description="Fimbrial-type adhesion" evidence="2">
    <location>
        <begin position="26"/>
        <end position="158"/>
    </location>
</feature>
<dbReference type="InterPro" id="IPR036937">
    <property type="entry name" value="Adhesion_dom_fimbrial_sf"/>
</dbReference>
<evidence type="ECO:0000313" key="4">
    <source>
        <dbReference type="Proteomes" id="UP001609821"/>
    </source>
</evidence>
<feature type="chain" id="PRO_5047503514" evidence="1">
    <location>
        <begin position="24"/>
        <end position="159"/>
    </location>
</feature>
<evidence type="ECO:0000256" key="1">
    <source>
        <dbReference type="SAM" id="SignalP"/>
    </source>
</evidence>
<dbReference type="Gene3D" id="2.60.40.1090">
    <property type="entry name" value="Fimbrial-type adhesion domain"/>
    <property type="match status" value="1"/>
</dbReference>
<dbReference type="Proteomes" id="UP001609821">
    <property type="component" value="Unassembled WGS sequence"/>
</dbReference>
<comment type="caution">
    <text evidence="3">The sequence shown here is derived from an EMBL/GenBank/DDBJ whole genome shotgun (WGS) entry which is preliminary data.</text>
</comment>